<evidence type="ECO:0000259" key="2">
    <source>
        <dbReference type="Pfam" id="PF00534"/>
    </source>
</evidence>
<name>A0A0G1WEX5_9BACT</name>
<gene>
    <name evidence="3" type="ORF">UY16_C0001G0032</name>
</gene>
<reference evidence="3 4" key="1">
    <citation type="journal article" date="2015" name="Nature">
        <title>rRNA introns, odd ribosomes, and small enigmatic genomes across a large radiation of phyla.</title>
        <authorList>
            <person name="Brown C.T."/>
            <person name="Hug L.A."/>
            <person name="Thomas B.C."/>
            <person name="Sharon I."/>
            <person name="Castelle C.J."/>
            <person name="Singh A."/>
            <person name="Wilkins M.J."/>
            <person name="Williams K.H."/>
            <person name="Banfield J.F."/>
        </authorList>
    </citation>
    <scope>NUCLEOTIDE SEQUENCE [LARGE SCALE GENOMIC DNA]</scope>
</reference>
<dbReference type="InterPro" id="IPR001296">
    <property type="entry name" value="Glyco_trans_1"/>
</dbReference>
<dbReference type="GO" id="GO:0016757">
    <property type="term" value="F:glycosyltransferase activity"/>
    <property type="evidence" value="ECO:0007669"/>
    <property type="project" value="InterPro"/>
</dbReference>
<protein>
    <submittedName>
        <fullName evidence="3">Group 1 glycosyl transferase</fullName>
    </submittedName>
</protein>
<sequence length="318" mass="35721">MHIAINTTPLESGHRNRGVGQYTKLLIGALQKYENTHSYSFFTRGQKVPKNDHFAKGIRGELKWQIQKASLFGVARIITDSNASKADIQEIVGYKEERVDVVHLAPSPVFRPLQDKVTLERVKKTYNLPEQFVLYVGDVNWNKNVQGLIKAFGMLIKTVFVKRLSLKTVFVGKAFLDATIREIREINHLIRSLNLEGQVLRLGFVPENDLAALYTLASVYVQPSFAEGFGFPVLEAMTCGCPAVVSRGTSLDEIAGPSIRIDPNDSSSIAEGILRVLNLTHAERENLLAEGYTWVKRFSWQRTAKETVASYEKILEQI</sequence>
<dbReference type="Gene3D" id="3.40.50.2000">
    <property type="entry name" value="Glycogen Phosphorylase B"/>
    <property type="match status" value="2"/>
</dbReference>
<evidence type="ECO:0000313" key="3">
    <source>
        <dbReference type="EMBL" id="KKU88878.1"/>
    </source>
</evidence>
<evidence type="ECO:0000256" key="1">
    <source>
        <dbReference type="ARBA" id="ARBA00022679"/>
    </source>
</evidence>
<feature type="domain" description="Glycosyl transferase family 1" evidence="2">
    <location>
        <begin position="121"/>
        <end position="287"/>
    </location>
</feature>
<dbReference type="Proteomes" id="UP000034739">
    <property type="component" value="Unassembled WGS sequence"/>
</dbReference>
<dbReference type="EMBL" id="LCOY01000001">
    <property type="protein sequence ID" value="KKU88878.1"/>
    <property type="molecule type" value="Genomic_DNA"/>
</dbReference>
<dbReference type="SUPFAM" id="SSF53756">
    <property type="entry name" value="UDP-Glycosyltransferase/glycogen phosphorylase"/>
    <property type="match status" value="1"/>
</dbReference>
<dbReference type="PANTHER" id="PTHR46401:SF2">
    <property type="entry name" value="GLYCOSYLTRANSFERASE WBBK-RELATED"/>
    <property type="match status" value="1"/>
</dbReference>
<dbReference type="CDD" id="cd03809">
    <property type="entry name" value="GT4_MtfB-like"/>
    <property type="match status" value="1"/>
</dbReference>
<keyword evidence="1 3" id="KW-0808">Transferase</keyword>
<dbReference type="AlphaFoldDB" id="A0A0G1WEX5"/>
<comment type="caution">
    <text evidence="3">The sequence shown here is derived from an EMBL/GenBank/DDBJ whole genome shotgun (WGS) entry which is preliminary data.</text>
</comment>
<dbReference type="PANTHER" id="PTHR46401">
    <property type="entry name" value="GLYCOSYLTRANSFERASE WBBK-RELATED"/>
    <property type="match status" value="1"/>
</dbReference>
<dbReference type="Pfam" id="PF00534">
    <property type="entry name" value="Glycos_transf_1"/>
    <property type="match status" value="1"/>
</dbReference>
<organism evidence="3 4">
    <name type="scientific">Candidatus Gottesmanbacteria bacterium GW2011_GWA2_47_9</name>
    <dbReference type="NCBI Taxonomy" id="1618445"/>
    <lineage>
        <taxon>Bacteria</taxon>
        <taxon>Candidatus Gottesmaniibacteriota</taxon>
    </lineage>
</organism>
<evidence type="ECO:0000313" key="4">
    <source>
        <dbReference type="Proteomes" id="UP000034739"/>
    </source>
</evidence>
<proteinExistence type="predicted"/>
<accession>A0A0G1WEX5</accession>